<keyword evidence="2" id="KW-1185">Reference proteome</keyword>
<proteinExistence type="predicted"/>
<reference evidence="1 2" key="1">
    <citation type="journal article" date="2021" name="Elife">
        <title>Chloroplast acquisition without the gene transfer in kleptoplastic sea slugs, Plakobranchus ocellatus.</title>
        <authorList>
            <person name="Maeda T."/>
            <person name="Takahashi S."/>
            <person name="Yoshida T."/>
            <person name="Shimamura S."/>
            <person name="Takaki Y."/>
            <person name="Nagai Y."/>
            <person name="Toyoda A."/>
            <person name="Suzuki Y."/>
            <person name="Arimoto A."/>
            <person name="Ishii H."/>
            <person name="Satoh N."/>
            <person name="Nishiyama T."/>
            <person name="Hasebe M."/>
            <person name="Maruyama T."/>
            <person name="Minagawa J."/>
            <person name="Obokata J."/>
            <person name="Shigenobu S."/>
        </authorList>
    </citation>
    <scope>NUCLEOTIDE SEQUENCE [LARGE SCALE GENOMIC DNA]</scope>
</reference>
<sequence length="98" mass="10970">MQRVLLINACRCRLLREAAKSWSADGYPCAHAPRNDIGARMSSARARIDRSLSGIENNIRAMTRYIKGTPPASVNAVIKLLQTCVQWSVTPCRYFCVE</sequence>
<protein>
    <submittedName>
        <fullName evidence="1">Uncharacterized protein</fullName>
    </submittedName>
</protein>
<dbReference type="AlphaFoldDB" id="A0AAV4DXQ2"/>
<accession>A0AAV4DXQ2</accession>
<evidence type="ECO:0000313" key="1">
    <source>
        <dbReference type="EMBL" id="GFO48859.1"/>
    </source>
</evidence>
<dbReference type="Proteomes" id="UP000735302">
    <property type="component" value="Unassembled WGS sequence"/>
</dbReference>
<dbReference type="EMBL" id="BLXT01008455">
    <property type="protein sequence ID" value="GFO48859.1"/>
    <property type="molecule type" value="Genomic_DNA"/>
</dbReference>
<gene>
    <name evidence="1" type="ORF">PoB_007536400</name>
</gene>
<evidence type="ECO:0000313" key="2">
    <source>
        <dbReference type="Proteomes" id="UP000735302"/>
    </source>
</evidence>
<name>A0AAV4DXQ2_9GAST</name>
<organism evidence="1 2">
    <name type="scientific">Plakobranchus ocellatus</name>
    <dbReference type="NCBI Taxonomy" id="259542"/>
    <lineage>
        <taxon>Eukaryota</taxon>
        <taxon>Metazoa</taxon>
        <taxon>Spiralia</taxon>
        <taxon>Lophotrochozoa</taxon>
        <taxon>Mollusca</taxon>
        <taxon>Gastropoda</taxon>
        <taxon>Heterobranchia</taxon>
        <taxon>Euthyneura</taxon>
        <taxon>Panpulmonata</taxon>
        <taxon>Sacoglossa</taxon>
        <taxon>Placobranchoidea</taxon>
        <taxon>Plakobranchidae</taxon>
        <taxon>Plakobranchus</taxon>
    </lineage>
</organism>
<comment type="caution">
    <text evidence="1">The sequence shown here is derived from an EMBL/GenBank/DDBJ whole genome shotgun (WGS) entry which is preliminary data.</text>
</comment>